<dbReference type="Pfam" id="PF00196">
    <property type="entry name" value="GerE"/>
    <property type="match status" value="1"/>
</dbReference>
<dbReference type="NCBIfam" id="TIGR00229">
    <property type="entry name" value="sensory_box"/>
    <property type="match status" value="1"/>
</dbReference>
<dbReference type="PANTHER" id="PTHR44688:SF16">
    <property type="entry name" value="DNA-BINDING TRANSCRIPTIONAL ACTIVATOR DEVR_DOSR"/>
    <property type="match status" value="1"/>
</dbReference>
<dbReference type="PROSITE" id="PS50113">
    <property type="entry name" value="PAC"/>
    <property type="match status" value="1"/>
</dbReference>
<dbReference type="CDD" id="cd00130">
    <property type="entry name" value="PAS"/>
    <property type="match status" value="1"/>
</dbReference>
<dbReference type="SMART" id="SM00091">
    <property type="entry name" value="PAS"/>
    <property type="match status" value="2"/>
</dbReference>
<name>E1R2K7_SEDSS</name>
<dbReference type="KEGG" id="ssm:Spirs_3479"/>
<evidence type="ECO:0000259" key="5">
    <source>
        <dbReference type="PROSITE" id="PS50112"/>
    </source>
</evidence>
<reference evidence="7 8" key="1">
    <citation type="journal article" date="2010" name="Stand. Genomic Sci.">
        <title>Complete genome sequence of Spirochaeta smaragdinae type strain (SEBR 4228).</title>
        <authorList>
            <person name="Mavromatis K."/>
            <person name="Yasawong M."/>
            <person name="Chertkov O."/>
            <person name="Lapidus A."/>
            <person name="Lucas S."/>
            <person name="Nolan M."/>
            <person name="Del Rio T.G."/>
            <person name="Tice H."/>
            <person name="Cheng J.F."/>
            <person name="Pitluck S."/>
            <person name="Liolios K."/>
            <person name="Ivanova N."/>
            <person name="Tapia R."/>
            <person name="Han C."/>
            <person name="Bruce D."/>
            <person name="Goodwin L."/>
            <person name="Pati A."/>
            <person name="Chen A."/>
            <person name="Palaniappan K."/>
            <person name="Land M."/>
            <person name="Hauser L."/>
            <person name="Chang Y.J."/>
            <person name="Jeffries C.D."/>
            <person name="Detter J.C."/>
            <person name="Rohde M."/>
            <person name="Brambilla E."/>
            <person name="Spring S."/>
            <person name="Goker M."/>
            <person name="Sikorski J."/>
            <person name="Woyke T."/>
            <person name="Bristow J."/>
            <person name="Eisen J.A."/>
            <person name="Markowitz V."/>
            <person name="Hugenholtz P."/>
            <person name="Klenk H.P."/>
            <person name="Kyrpides N.C."/>
        </authorList>
    </citation>
    <scope>NUCLEOTIDE SEQUENCE [LARGE SCALE GENOMIC DNA]</scope>
    <source>
        <strain evidence="8">DSM 11293 / JCM 15392 / SEBR 4228</strain>
    </source>
</reference>
<dbReference type="eggNOG" id="COG2197">
    <property type="taxonomic scope" value="Bacteria"/>
</dbReference>
<dbReference type="Gene3D" id="3.30.450.20">
    <property type="entry name" value="PAS domain"/>
    <property type="match status" value="2"/>
</dbReference>
<dbReference type="GO" id="GO:0003677">
    <property type="term" value="F:DNA binding"/>
    <property type="evidence" value="ECO:0007669"/>
    <property type="project" value="UniProtKB-KW"/>
</dbReference>
<dbReference type="InterPro" id="IPR000014">
    <property type="entry name" value="PAS"/>
</dbReference>
<dbReference type="Pfam" id="PF13188">
    <property type="entry name" value="PAS_8"/>
    <property type="match status" value="1"/>
</dbReference>
<organism evidence="7 8">
    <name type="scientific">Sediminispirochaeta smaragdinae (strain DSM 11293 / JCM 15392 / SEBR 4228)</name>
    <name type="common">Spirochaeta smaragdinae</name>
    <dbReference type="NCBI Taxonomy" id="573413"/>
    <lineage>
        <taxon>Bacteria</taxon>
        <taxon>Pseudomonadati</taxon>
        <taxon>Spirochaetota</taxon>
        <taxon>Spirochaetia</taxon>
        <taxon>Spirochaetales</taxon>
        <taxon>Spirochaetaceae</taxon>
        <taxon>Sediminispirochaeta</taxon>
    </lineage>
</organism>
<evidence type="ECO:0000256" key="2">
    <source>
        <dbReference type="ARBA" id="ARBA00023125"/>
    </source>
</evidence>
<feature type="domain" description="HTH luxR-type" evidence="4">
    <location>
        <begin position="308"/>
        <end position="373"/>
    </location>
</feature>
<evidence type="ECO:0000313" key="8">
    <source>
        <dbReference type="Proteomes" id="UP000002318"/>
    </source>
</evidence>
<dbReference type="Pfam" id="PF08448">
    <property type="entry name" value="PAS_4"/>
    <property type="match status" value="1"/>
</dbReference>
<dbReference type="InterPro" id="IPR035965">
    <property type="entry name" value="PAS-like_dom_sf"/>
</dbReference>
<dbReference type="InterPro" id="IPR013656">
    <property type="entry name" value="PAS_4"/>
</dbReference>
<dbReference type="SUPFAM" id="SSF46894">
    <property type="entry name" value="C-terminal effector domain of the bipartite response regulators"/>
    <property type="match status" value="1"/>
</dbReference>
<dbReference type="OrthoDB" id="368454at2"/>
<sequence>MNCDLCPIAVATFDQDIRLLHANASFRTLFGVKDTDIIVGLPISYFLPDLRDNEAIIEAIRRTGTFTNLSHSFRRKKRKRRKELITVAVQFFSRDKESVSASFMEVGIPLFSKELAEFTFANSSHWIAETDEKGVYTFTSEHVHYLLGKSPNYFIGKKIDDTILPEDRPKVRTILKKHQNEETIESHYLKRMFGADGEIKIMATTVVSLFDRKGTLRGLREISKDITASYRKNKKIKAMEQKISDLQAAVRIILSEEFRQKAIPPKNISPLMLVVNAVLLNIEHDPEEIRNKKIAYLKEFFANPTHLLNDRLTSLTSRELQIAGLIRDGYTSKEIASIMHMSSRTVENYRQSIRKKLGIIHSSVSLKETLEQIFSENAT</sequence>
<dbReference type="InterPro" id="IPR036388">
    <property type="entry name" value="WH-like_DNA-bd_sf"/>
</dbReference>
<dbReference type="AlphaFoldDB" id="E1R2K7"/>
<dbReference type="Proteomes" id="UP000002318">
    <property type="component" value="Chromosome"/>
</dbReference>
<keyword evidence="8" id="KW-1185">Reference proteome</keyword>
<dbReference type="PROSITE" id="PS00622">
    <property type="entry name" value="HTH_LUXR_1"/>
    <property type="match status" value="1"/>
</dbReference>
<dbReference type="InterPro" id="IPR000792">
    <property type="entry name" value="Tscrpt_reg_LuxR_C"/>
</dbReference>
<dbReference type="STRING" id="573413.Spirs_3479"/>
<evidence type="ECO:0000259" key="6">
    <source>
        <dbReference type="PROSITE" id="PS50113"/>
    </source>
</evidence>
<dbReference type="GO" id="GO:0006355">
    <property type="term" value="P:regulation of DNA-templated transcription"/>
    <property type="evidence" value="ECO:0007669"/>
    <property type="project" value="InterPro"/>
</dbReference>
<keyword evidence="1" id="KW-0805">Transcription regulation</keyword>
<dbReference type="EMBL" id="CP002116">
    <property type="protein sequence ID" value="ADK82567.1"/>
    <property type="molecule type" value="Genomic_DNA"/>
</dbReference>
<keyword evidence="3" id="KW-0804">Transcription</keyword>
<dbReference type="SMART" id="SM00421">
    <property type="entry name" value="HTH_LUXR"/>
    <property type="match status" value="1"/>
</dbReference>
<protein>
    <submittedName>
        <fullName evidence="7">Transcriptional regulator, LuxR family</fullName>
    </submittedName>
</protein>
<dbReference type="InterPro" id="IPR016032">
    <property type="entry name" value="Sig_transdc_resp-reg_C-effctor"/>
</dbReference>
<dbReference type="InterPro" id="IPR000700">
    <property type="entry name" value="PAS-assoc_C"/>
</dbReference>
<gene>
    <name evidence="7" type="ordered locus">Spirs_3479</name>
</gene>
<dbReference type="SUPFAM" id="SSF55785">
    <property type="entry name" value="PYP-like sensor domain (PAS domain)"/>
    <property type="match status" value="2"/>
</dbReference>
<proteinExistence type="predicted"/>
<dbReference type="Gene3D" id="1.10.10.10">
    <property type="entry name" value="Winged helix-like DNA-binding domain superfamily/Winged helix DNA-binding domain"/>
    <property type="match status" value="1"/>
</dbReference>
<evidence type="ECO:0000256" key="1">
    <source>
        <dbReference type="ARBA" id="ARBA00023015"/>
    </source>
</evidence>
<dbReference type="PANTHER" id="PTHR44688">
    <property type="entry name" value="DNA-BINDING TRANSCRIPTIONAL ACTIVATOR DEVR_DOSR"/>
    <property type="match status" value="1"/>
</dbReference>
<dbReference type="PRINTS" id="PR00038">
    <property type="entry name" value="HTHLUXR"/>
</dbReference>
<accession>E1R2K7</accession>
<dbReference type="CDD" id="cd06170">
    <property type="entry name" value="LuxR_C_like"/>
    <property type="match status" value="1"/>
</dbReference>
<feature type="domain" description="PAC" evidence="6">
    <location>
        <begin position="182"/>
        <end position="238"/>
    </location>
</feature>
<keyword evidence="2" id="KW-0238">DNA-binding</keyword>
<feature type="domain" description="PAS" evidence="5">
    <location>
        <begin position="131"/>
        <end position="182"/>
    </location>
</feature>
<dbReference type="PROSITE" id="PS50112">
    <property type="entry name" value="PAS"/>
    <property type="match status" value="1"/>
</dbReference>
<dbReference type="PROSITE" id="PS50043">
    <property type="entry name" value="HTH_LUXR_2"/>
    <property type="match status" value="1"/>
</dbReference>
<evidence type="ECO:0000259" key="4">
    <source>
        <dbReference type="PROSITE" id="PS50043"/>
    </source>
</evidence>
<evidence type="ECO:0000256" key="3">
    <source>
        <dbReference type="ARBA" id="ARBA00023163"/>
    </source>
</evidence>
<dbReference type="RefSeq" id="WP_013256026.1">
    <property type="nucleotide sequence ID" value="NC_014364.1"/>
</dbReference>
<evidence type="ECO:0000313" key="7">
    <source>
        <dbReference type="EMBL" id="ADK82567.1"/>
    </source>
</evidence>
<dbReference type="HOGENOM" id="CLU_729383_0_0_12"/>